<protein>
    <submittedName>
        <fullName evidence="1">Uncharacterized protein</fullName>
    </submittedName>
</protein>
<dbReference type="EMBL" id="NHYE01001400">
    <property type="protein sequence ID" value="PPQ96012.1"/>
    <property type="molecule type" value="Genomic_DNA"/>
</dbReference>
<dbReference type="InParanoid" id="A0A409XZ15"/>
<dbReference type="PANTHER" id="PTHR38797">
    <property type="entry name" value="NUCLEAR PORE COMPLEX PROTEIN NUP85-RELATED"/>
    <property type="match status" value="1"/>
</dbReference>
<dbReference type="AlphaFoldDB" id="A0A409XZ15"/>
<organism evidence="1 2">
    <name type="scientific">Gymnopilus dilepis</name>
    <dbReference type="NCBI Taxonomy" id="231916"/>
    <lineage>
        <taxon>Eukaryota</taxon>
        <taxon>Fungi</taxon>
        <taxon>Dikarya</taxon>
        <taxon>Basidiomycota</taxon>
        <taxon>Agaricomycotina</taxon>
        <taxon>Agaricomycetes</taxon>
        <taxon>Agaricomycetidae</taxon>
        <taxon>Agaricales</taxon>
        <taxon>Agaricineae</taxon>
        <taxon>Hymenogastraceae</taxon>
        <taxon>Gymnopilus</taxon>
    </lineage>
</organism>
<keyword evidence="2" id="KW-1185">Reference proteome</keyword>
<gene>
    <name evidence="1" type="ORF">CVT26_016174</name>
</gene>
<dbReference type="STRING" id="231916.A0A409XZ15"/>
<dbReference type="Proteomes" id="UP000284706">
    <property type="component" value="Unassembled WGS sequence"/>
</dbReference>
<proteinExistence type="predicted"/>
<evidence type="ECO:0000313" key="2">
    <source>
        <dbReference type="Proteomes" id="UP000284706"/>
    </source>
</evidence>
<sequence length="311" mass="35058">MVKRLGSITSLLTPTIISDPMQPHEFTLHTPDGDEPWVVNQQIFDVLVVSLRPGTIQTPTDAAKVIDQLFPLNRPKEGDQENEEPASFLFEMWGVVVDIAEQIPWNDPQQDSLVDIIRALRDLPDSRIVPMGSWGDLQVWADLPLLGPVLTETVHAVKVDDTPEAQQVVQLRQQNFTAFEARLTKSGLADRARHFALHHFREALEQEPDPRSRAYQRQGPRLDVHVPLAVIWILLAGNVVFAHCLEQESNASITDVSRGERTTDTFSLQRWKAWKKSFEEIGAGDHASEKTKGLAGEALRAMERIESRKDM</sequence>
<evidence type="ECO:0000313" key="1">
    <source>
        <dbReference type="EMBL" id="PPQ96012.1"/>
    </source>
</evidence>
<comment type="caution">
    <text evidence="1">The sequence shown here is derived from an EMBL/GenBank/DDBJ whole genome shotgun (WGS) entry which is preliminary data.</text>
</comment>
<dbReference type="InterPro" id="IPR022085">
    <property type="entry name" value="OpdG"/>
</dbReference>
<name>A0A409XZ15_9AGAR</name>
<dbReference type="PANTHER" id="PTHR38797:SF4">
    <property type="entry name" value="NUCLEAR PORE COMPLEX PROTEIN NUP85"/>
    <property type="match status" value="1"/>
</dbReference>
<dbReference type="OrthoDB" id="3350591at2759"/>
<dbReference type="InterPro" id="IPR053204">
    <property type="entry name" value="Oxopyrrolidines_Biosynth-assoc"/>
</dbReference>
<reference evidence="1 2" key="1">
    <citation type="journal article" date="2018" name="Evol. Lett.">
        <title>Horizontal gene cluster transfer increased hallucinogenic mushroom diversity.</title>
        <authorList>
            <person name="Reynolds H.T."/>
            <person name="Vijayakumar V."/>
            <person name="Gluck-Thaler E."/>
            <person name="Korotkin H.B."/>
            <person name="Matheny P.B."/>
            <person name="Slot J.C."/>
        </authorList>
    </citation>
    <scope>NUCLEOTIDE SEQUENCE [LARGE SCALE GENOMIC DNA]</scope>
    <source>
        <strain evidence="1 2">SRW20</strain>
    </source>
</reference>
<dbReference type="Pfam" id="PF12311">
    <property type="entry name" value="DUF3632"/>
    <property type="match status" value="1"/>
</dbReference>
<accession>A0A409XZ15</accession>